<proteinExistence type="predicted"/>
<comment type="caution">
    <text evidence="1">The sequence shown here is derived from an EMBL/GenBank/DDBJ whole genome shotgun (WGS) entry which is preliminary data.</text>
</comment>
<evidence type="ECO:0000313" key="2">
    <source>
        <dbReference type="Proteomes" id="UP000770717"/>
    </source>
</evidence>
<evidence type="ECO:0000313" key="1">
    <source>
        <dbReference type="EMBL" id="KAG9474301.1"/>
    </source>
</evidence>
<dbReference type="Proteomes" id="UP000770717">
    <property type="component" value="Unassembled WGS sequence"/>
</dbReference>
<sequence>MPLCHSIVRPCSRNLTMVRPEVLCLAYARLQRRSTDPIGYIICPDSVSPSDIFRDKITLCVTLFLPEFYVIETLGQFHTLCTGCTETPQLHTVQC</sequence>
<organism evidence="1 2">
    <name type="scientific">Eleutherodactylus coqui</name>
    <name type="common">Puerto Rican coqui</name>
    <dbReference type="NCBI Taxonomy" id="57060"/>
    <lineage>
        <taxon>Eukaryota</taxon>
        <taxon>Metazoa</taxon>
        <taxon>Chordata</taxon>
        <taxon>Craniata</taxon>
        <taxon>Vertebrata</taxon>
        <taxon>Euteleostomi</taxon>
        <taxon>Amphibia</taxon>
        <taxon>Batrachia</taxon>
        <taxon>Anura</taxon>
        <taxon>Neobatrachia</taxon>
        <taxon>Hyloidea</taxon>
        <taxon>Eleutherodactylidae</taxon>
        <taxon>Eleutherodactylinae</taxon>
        <taxon>Eleutherodactylus</taxon>
        <taxon>Eleutherodactylus</taxon>
    </lineage>
</organism>
<name>A0A8J6ESQ4_ELECQ</name>
<dbReference type="EMBL" id="WNTK01000013">
    <property type="protein sequence ID" value="KAG9474301.1"/>
    <property type="molecule type" value="Genomic_DNA"/>
</dbReference>
<reference evidence="1" key="1">
    <citation type="thesis" date="2020" institute="ProQuest LLC" country="789 East Eisenhower Parkway, Ann Arbor, MI, USA">
        <title>Comparative Genomics and Chromosome Evolution.</title>
        <authorList>
            <person name="Mudd A.B."/>
        </authorList>
    </citation>
    <scope>NUCLEOTIDE SEQUENCE</scope>
    <source>
        <strain evidence="1">HN-11 Male</strain>
        <tissue evidence="1">Kidney and liver</tissue>
    </source>
</reference>
<gene>
    <name evidence="1" type="ORF">GDO78_004547</name>
</gene>
<accession>A0A8J6ESQ4</accession>
<dbReference type="AlphaFoldDB" id="A0A8J6ESQ4"/>
<keyword evidence="2" id="KW-1185">Reference proteome</keyword>
<protein>
    <submittedName>
        <fullName evidence="1">Uncharacterized protein</fullName>
    </submittedName>
</protein>